<feature type="transmembrane region" description="Helical" evidence="1">
    <location>
        <begin position="34"/>
        <end position="52"/>
    </location>
</feature>
<dbReference type="EMBL" id="JAGGLU010000003">
    <property type="protein sequence ID" value="MBP2057511.1"/>
    <property type="molecule type" value="Genomic_DNA"/>
</dbReference>
<protein>
    <submittedName>
        <fullName evidence="2">ABC-2 type transport system permease protein</fullName>
    </submittedName>
</protein>
<dbReference type="RefSeq" id="WP_209686259.1">
    <property type="nucleotide sequence ID" value="NZ_JAGGLU010000003.1"/>
</dbReference>
<dbReference type="Proteomes" id="UP001519292">
    <property type="component" value="Unassembled WGS sequence"/>
</dbReference>
<gene>
    <name evidence="2" type="ORF">J2Z60_000682</name>
</gene>
<feature type="transmembrane region" description="Helical" evidence="1">
    <location>
        <begin position="236"/>
        <end position="256"/>
    </location>
</feature>
<proteinExistence type="predicted"/>
<dbReference type="InterPro" id="IPR010390">
    <property type="entry name" value="ABC-2_transporter-like"/>
</dbReference>
<feature type="transmembrane region" description="Helical" evidence="1">
    <location>
        <begin position="146"/>
        <end position="167"/>
    </location>
</feature>
<comment type="caution">
    <text evidence="2">The sequence shown here is derived from an EMBL/GenBank/DDBJ whole genome shotgun (WGS) entry which is preliminary data.</text>
</comment>
<name>A0ABS4MDU0_9LACO</name>
<keyword evidence="1" id="KW-1133">Transmembrane helix</keyword>
<accession>A0ABS4MDU0</accession>
<reference evidence="2 3" key="1">
    <citation type="submission" date="2021-03" db="EMBL/GenBank/DDBJ databases">
        <title>Genomic Encyclopedia of Type Strains, Phase IV (KMG-IV): sequencing the most valuable type-strain genomes for metagenomic binning, comparative biology and taxonomic classification.</title>
        <authorList>
            <person name="Goeker M."/>
        </authorList>
    </citation>
    <scope>NUCLEOTIDE SEQUENCE [LARGE SCALE GENOMIC DNA]</scope>
    <source>
        <strain evidence="2 3">DSM 101872</strain>
    </source>
</reference>
<evidence type="ECO:0000256" key="1">
    <source>
        <dbReference type="SAM" id="Phobius"/>
    </source>
</evidence>
<keyword evidence="1" id="KW-0812">Transmembrane</keyword>
<evidence type="ECO:0000313" key="2">
    <source>
        <dbReference type="EMBL" id="MBP2057511.1"/>
    </source>
</evidence>
<keyword evidence="3" id="KW-1185">Reference proteome</keyword>
<keyword evidence="1" id="KW-0472">Membrane</keyword>
<dbReference type="Pfam" id="PF06182">
    <property type="entry name" value="ABC2_membrane_6"/>
    <property type="match status" value="1"/>
</dbReference>
<feature type="transmembrane region" description="Helical" evidence="1">
    <location>
        <begin position="212"/>
        <end position="230"/>
    </location>
</feature>
<dbReference type="PANTHER" id="PTHR36832">
    <property type="entry name" value="SLR1174 PROTEIN-RELATED"/>
    <property type="match status" value="1"/>
</dbReference>
<evidence type="ECO:0000313" key="3">
    <source>
        <dbReference type="Proteomes" id="UP001519292"/>
    </source>
</evidence>
<dbReference type="PANTHER" id="PTHR36832:SF1">
    <property type="entry name" value="SLR1174 PROTEIN"/>
    <property type="match status" value="1"/>
</dbReference>
<feature type="transmembrane region" description="Helical" evidence="1">
    <location>
        <begin position="118"/>
        <end position="139"/>
    </location>
</feature>
<organism evidence="2 3">
    <name type="scientific">Lactobacillus colini</name>
    <dbReference type="NCBI Taxonomy" id="1819254"/>
    <lineage>
        <taxon>Bacteria</taxon>
        <taxon>Bacillati</taxon>
        <taxon>Bacillota</taxon>
        <taxon>Bacilli</taxon>
        <taxon>Lactobacillales</taxon>
        <taxon>Lactobacillaceae</taxon>
        <taxon>Lactobacillus</taxon>
    </lineage>
</organism>
<sequence length="272" mass="31401">MLSRLQKYLPFAKAGIKISTTYKLDFLCYRFGDMLEAIITYFLWLSIFNSSSSNRISGFSFNEMKLYVFVSFFISIIIKTGVNESIGEEVKDGSISIRLLKPINFVNTYLFTEIGIRLLQIFLLGIPIIIFITGSYIIFKIKLYYNFLYIIAFVISFAISYLTNFYFNVCVGFSSFTLKNTWGSNLFKQAIISFASGSVIPFNFLPNVISNILQFMPFSSLIYFPTMIYLGKYTPYKLLNILIFQIFWLIFFYILSKVIAKVALKKLEIQGG</sequence>